<dbReference type="Pfam" id="PF13193">
    <property type="entry name" value="AMP-binding_C"/>
    <property type="match status" value="1"/>
</dbReference>
<name>G8TXN4_SULAD</name>
<evidence type="ECO:0000256" key="4">
    <source>
        <dbReference type="ARBA" id="ARBA00023098"/>
    </source>
</evidence>
<dbReference type="InterPro" id="IPR000873">
    <property type="entry name" value="AMP-dep_synth/lig_dom"/>
</dbReference>
<keyword evidence="4" id="KW-0443">Lipid metabolism</keyword>
<feature type="domain" description="AMP-binding enzyme C-terminal" evidence="6">
    <location>
        <begin position="445"/>
        <end position="519"/>
    </location>
</feature>
<reference evidence="8" key="1">
    <citation type="submission" date="2011-12" db="EMBL/GenBank/DDBJ databases">
        <title>The complete genome of chromosome of Sulfobacillus acidophilus DSM 10332.</title>
        <authorList>
            <person name="Lucas S."/>
            <person name="Han J."/>
            <person name="Lapidus A."/>
            <person name="Bruce D."/>
            <person name="Goodwin L."/>
            <person name="Pitluck S."/>
            <person name="Peters L."/>
            <person name="Kyrpides N."/>
            <person name="Mavromatis K."/>
            <person name="Ivanova N."/>
            <person name="Mikhailova N."/>
            <person name="Chertkov O."/>
            <person name="Saunders E."/>
            <person name="Detter J.C."/>
            <person name="Tapia R."/>
            <person name="Han C."/>
            <person name="Land M."/>
            <person name="Hauser L."/>
            <person name="Markowitz V."/>
            <person name="Cheng J.-F."/>
            <person name="Hugenholtz P."/>
            <person name="Woyke T."/>
            <person name="Wu D."/>
            <person name="Pukall R."/>
            <person name="Gehrich-Schroeter G."/>
            <person name="Schneider S."/>
            <person name="Klenk H.-P."/>
            <person name="Eisen J.A."/>
        </authorList>
    </citation>
    <scope>NUCLEOTIDE SEQUENCE [LARGE SCALE GENOMIC DNA]</scope>
    <source>
        <strain evidence="8">ATCC 700253 / DSM 10332 / NAL</strain>
    </source>
</reference>
<dbReference type="AlphaFoldDB" id="G8TXN4"/>
<evidence type="ECO:0000256" key="1">
    <source>
        <dbReference type="ARBA" id="ARBA00006432"/>
    </source>
</evidence>
<dbReference type="GO" id="GO:0008756">
    <property type="term" value="F:o-succinylbenzoate-CoA ligase activity"/>
    <property type="evidence" value="ECO:0007669"/>
    <property type="project" value="UniProtKB-EC"/>
</dbReference>
<organism evidence="7 8">
    <name type="scientific">Sulfobacillus acidophilus (strain ATCC 700253 / DSM 10332 / NAL)</name>
    <dbReference type="NCBI Taxonomy" id="679936"/>
    <lineage>
        <taxon>Bacteria</taxon>
        <taxon>Bacillati</taxon>
        <taxon>Bacillota</taxon>
        <taxon>Clostridia</taxon>
        <taxon>Eubacteriales</taxon>
        <taxon>Clostridiales Family XVII. Incertae Sedis</taxon>
        <taxon>Sulfobacillus</taxon>
    </lineage>
</organism>
<sequence>MMSTPLNLFNMFDYSQHMYGDKWIVTRTPTGVHRYQYRDFGQRVRQLSAALRSLGVQPGDRVGTLAWNDFRHLEVYFAVPLMGAVLHTINLRLSPDHIRYIINHAEDRVLIVDEGLLPLMDTLKDQLPTVEHLIILGPDPDPGQSPIKPAHSYEALVNGADPSMAAYDPDWPEDQPLGMCYTSATTGNPKGVVYSHRGIFLHSMAMGLANTAALSESDTVMPIVPMFHVNAWGLPFAAIWFGANIVMPGLAPTPRDLVHLMATEGVTVSAGVPTVWLGVAKVLEENPTPLSLRMALCGGSAAPPALIQTFEETFGVPFVHAYGMTETSPLATFSRLKSTLADRPAAERLAVRATQGLLVPGLFMRLVRDGQDIPWDGESMGELWLRGPWIADEYYHDDRTRESFEGGWLKTGDVATINPEGYVHLVDRTKDLVKSGGEWISSVDVENALMAHPAIFEAAVVGVPHPKWDERPLAFVVLKDRRTATKEELLEHLAKIFPKWWLPDDILFLPEIPKTSVGKFMKRTLRDQYRDYLTPQDG</sequence>
<dbReference type="STRING" id="679936.Sulac_1493"/>
<dbReference type="NCBIfam" id="NF004837">
    <property type="entry name" value="PRK06187.1"/>
    <property type="match status" value="1"/>
</dbReference>
<keyword evidence="2 7" id="KW-0436">Ligase</keyword>
<dbReference type="CDD" id="cd12119">
    <property type="entry name" value="ttLC_FACS_AlkK_like"/>
    <property type="match status" value="1"/>
</dbReference>
<feature type="domain" description="AMP-dependent synthetase/ligase" evidence="5">
    <location>
        <begin position="16"/>
        <end position="395"/>
    </location>
</feature>
<dbReference type="PANTHER" id="PTHR43859">
    <property type="entry name" value="ACYL-ACTIVATING ENZYME"/>
    <property type="match status" value="1"/>
</dbReference>
<protein>
    <submittedName>
        <fullName evidence="7">O-succinylbenzoate--CoA ligase</fullName>
        <ecNumber evidence="7">6.2.1.26</ecNumber>
    </submittedName>
</protein>
<reference evidence="7 8" key="2">
    <citation type="journal article" date="2012" name="Stand. Genomic Sci.">
        <title>Complete genome sequence of the moderately thermophilic mineral-sulfide-oxidizing firmicute Sulfobacillus acidophilus type strain (NAL(T)).</title>
        <authorList>
            <person name="Anderson I."/>
            <person name="Chertkov O."/>
            <person name="Chen A."/>
            <person name="Saunders E."/>
            <person name="Lapidus A."/>
            <person name="Nolan M."/>
            <person name="Lucas S."/>
            <person name="Hammon N."/>
            <person name="Deshpande S."/>
            <person name="Cheng J.F."/>
            <person name="Han C."/>
            <person name="Tapia R."/>
            <person name="Goodwin L.A."/>
            <person name="Pitluck S."/>
            <person name="Liolios K."/>
            <person name="Pagani I."/>
            <person name="Ivanova N."/>
            <person name="Mikhailova N."/>
            <person name="Pati A."/>
            <person name="Palaniappan K."/>
            <person name="Land M."/>
            <person name="Pan C."/>
            <person name="Rohde M."/>
            <person name="Pukall R."/>
            <person name="Goker M."/>
            <person name="Detter J.C."/>
            <person name="Woyke T."/>
            <person name="Bristow J."/>
            <person name="Eisen J.A."/>
            <person name="Markowitz V."/>
            <person name="Hugenholtz P."/>
            <person name="Kyrpides N.C."/>
            <person name="Klenk H.P."/>
            <person name="Mavromatis K."/>
        </authorList>
    </citation>
    <scope>NUCLEOTIDE SEQUENCE [LARGE SCALE GENOMIC DNA]</scope>
    <source>
        <strain evidence="8">ATCC 700253 / DSM 10332 / NAL</strain>
    </source>
</reference>
<comment type="similarity">
    <text evidence="1">Belongs to the ATP-dependent AMP-binding enzyme family.</text>
</comment>
<dbReference type="Proteomes" id="UP000005439">
    <property type="component" value="Chromosome"/>
</dbReference>
<dbReference type="EMBL" id="CP003179">
    <property type="protein sequence ID" value="AEW04990.1"/>
    <property type="molecule type" value="Genomic_DNA"/>
</dbReference>
<evidence type="ECO:0000256" key="3">
    <source>
        <dbReference type="ARBA" id="ARBA00022832"/>
    </source>
</evidence>
<dbReference type="InterPro" id="IPR042099">
    <property type="entry name" value="ANL_N_sf"/>
</dbReference>
<dbReference type="Gene3D" id="3.40.50.12780">
    <property type="entry name" value="N-terminal domain of ligase-like"/>
    <property type="match status" value="1"/>
</dbReference>
<dbReference type="GO" id="GO:0006631">
    <property type="term" value="P:fatty acid metabolic process"/>
    <property type="evidence" value="ECO:0007669"/>
    <property type="project" value="UniProtKB-KW"/>
</dbReference>
<dbReference type="Gene3D" id="3.30.300.30">
    <property type="match status" value="1"/>
</dbReference>
<keyword evidence="3" id="KW-0276">Fatty acid metabolism</keyword>
<keyword evidence="8" id="KW-1185">Reference proteome</keyword>
<dbReference type="PANTHER" id="PTHR43859:SF4">
    <property type="entry name" value="BUTANOATE--COA LIGASE AAE1-RELATED"/>
    <property type="match status" value="1"/>
</dbReference>
<evidence type="ECO:0000313" key="8">
    <source>
        <dbReference type="Proteomes" id="UP000005439"/>
    </source>
</evidence>
<proteinExistence type="inferred from homology"/>
<dbReference type="Pfam" id="PF00501">
    <property type="entry name" value="AMP-binding"/>
    <property type="match status" value="1"/>
</dbReference>
<dbReference type="PATRIC" id="fig|679936.5.peg.1559"/>
<accession>G8TXN4</accession>
<dbReference type="FunFam" id="3.30.300.30:FF:000008">
    <property type="entry name" value="2,3-dihydroxybenzoate-AMP ligase"/>
    <property type="match status" value="1"/>
</dbReference>
<evidence type="ECO:0000259" key="6">
    <source>
        <dbReference type="Pfam" id="PF13193"/>
    </source>
</evidence>
<evidence type="ECO:0000256" key="2">
    <source>
        <dbReference type="ARBA" id="ARBA00022598"/>
    </source>
</evidence>
<dbReference type="HOGENOM" id="CLU_000022_59_5_9"/>
<dbReference type="EC" id="6.2.1.26" evidence="7"/>
<dbReference type="InterPro" id="IPR045851">
    <property type="entry name" value="AMP-bd_C_sf"/>
</dbReference>
<evidence type="ECO:0000259" key="5">
    <source>
        <dbReference type="Pfam" id="PF00501"/>
    </source>
</evidence>
<evidence type="ECO:0000313" key="7">
    <source>
        <dbReference type="EMBL" id="AEW04990.1"/>
    </source>
</evidence>
<dbReference type="SUPFAM" id="SSF56801">
    <property type="entry name" value="Acetyl-CoA synthetase-like"/>
    <property type="match status" value="1"/>
</dbReference>
<dbReference type="InterPro" id="IPR025110">
    <property type="entry name" value="AMP-bd_C"/>
</dbReference>
<gene>
    <name evidence="7" type="ordered locus">Sulac_1493</name>
</gene>
<dbReference type="KEGG" id="sap:Sulac_1493"/>